<dbReference type="Pfam" id="PF07963">
    <property type="entry name" value="N_methyl"/>
    <property type="match status" value="1"/>
</dbReference>
<keyword evidence="1" id="KW-0472">Membrane</keyword>
<reference evidence="2 3" key="1">
    <citation type="journal article" date="2016" name="Nat. Commun.">
        <title>Thousands of microbial genomes shed light on interconnected biogeochemical processes in an aquifer system.</title>
        <authorList>
            <person name="Anantharaman K."/>
            <person name="Brown C.T."/>
            <person name="Hug L.A."/>
            <person name="Sharon I."/>
            <person name="Castelle C.J."/>
            <person name="Probst A.J."/>
            <person name="Thomas B.C."/>
            <person name="Singh A."/>
            <person name="Wilkins M.J."/>
            <person name="Karaoz U."/>
            <person name="Brodie E.L."/>
            <person name="Williams K.H."/>
            <person name="Hubbard S.S."/>
            <person name="Banfield J.F."/>
        </authorList>
    </citation>
    <scope>NUCLEOTIDE SEQUENCE [LARGE SCALE GENOMIC DNA]</scope>
</reference>
<dbReference type="InterPro" id="IPR012902">
    <property type="entry name" value="N_methyl_site"/>
</dbReference>
<gene>
    <name evidence="2" type="ORF">A2358_04305</name>
</gene>
<dbReference type="AlphaFoldDB" id="A0A1G2IXP2"/>
<accession>A0A1G2IXP2</accession>
<evidence type="ECO:0008006" key="4">
    <source>
        <dbReference type="Google" id="ProtNLM"/>
    </source>
</evidence>
<keyword evidence="1" id="KW-0812">Transmembrane</keyword>
<evidence type="ECO:0000313" key="3">
    <source>
        <dbReference type="Proteomes" id="UP000178650"/>
    </source>
</evidence>
<keyword evidence="1" id="KW-1133">Transmembrane helix</keyword>
<sequence length="198" mass="22056">MKNSKFKNKGFTIIELVISIFVLSIGVIGTFSAFSLVFILTSNTADQLTATYLAQEGMEIVRNIRDNNWLKIDTCPDPDPDACSYKWTAGLDICAADKGCQADYSSTSMFGGSGDYLYLNDKGFYAYNPANPDSKETKFKRKIIIKCENDDCENAHFFEVITQVSWKQKASIINAGVADGECTASNCVITEETLYNWY</sequence>
<evidence type="ECO:0000256" key="1">
    <source>
        <dbReference type="SAM" id="Phobius"/>
    </source>
</evidence>
<feature type="transmembrane region" description="Helical" evidence="1">
    <location>
        <begin position="12"/>
        <end position="40"/>
    </location>
</feature>
<comment type="caution">
    <text evidence="2">The sequence shown here is derived from an EMBL/GenBank/DDBJ whole genome shotgun (WGS) entry which is preliminary data.</text>
</comment>
<proteinExistence type="predicted"/>
<protein>
    <recommendedName>
        <fullName evidence="4">Type IV pilus modification protein PilV</fullName>
    </recommendedName>
</protein>
<evidence type="ECO:0000313" key="2">
    <source>
        <dbReference type="EMBL" id="OGZ79472.1"/>
    </source>
</evidence>
<dbReference type="Proteomes" id="UP000178650">
    <property type="component" value="Unassembled WGS sequence"/>
</dbReference>
<dbReference type="EMBL" id="MHPJ01000003">
    <property type="protein sequence ID" value="OGZ79472.1"/>
    <property type="molecule type" value="Genomic_DNA"/>
</dbReference>
<dbReference type="NCBIfam" id="TIGR02532">
    <property type="entry name" value="IV_pilin_GFxxxE"/>
    <property type="match status" value="1"/>
</dbReference>
<name>A0A1G2IXP2_9BACT</name>
<organism evidence="2 3">
    <name type="scientific">Candidatus Staskawiczbacteria bacterium RIFOXYB1_FULL_37_44</name>
    <dbReference type="NCBI Taxonomy" id="1802223"/>
    <lineage>
        <taxon>Bacteria</taxon>
        <taxon>Candidatus Staskawicziibacteriota</taxon>
    </lineage>
</organism>
<dbReference type="STRING" id="1802223.A2358_04305"/>